<evidence type="ECO:0000256" key="3">
    <source>
        <dbReference type="ARBA" id="ARBA00006669"/>
    </source>
</evidence>
<proteinExistence type="inferred from homology"/>
<keyword evidence="7 10" id="KW-0812">Transmembrane</keyword>
<evidence type="ECO:0000256" key="4">
    <source>
        <dbReference type="ARBA" id="ARBA00017522"/>
    </source>
</evidence>
<evidence type="ECO:0000256" key="7">
    <source>
        <dbReference type="ARBA" id="ARBA00022692"/>
    </source>
</evidence>
<comment type="similarity">
    <text evidence="3">Belongs to the nicotinamide ribonucleoside (NR) uptake permease (TC 4.B.1) family.</text>
</comment>
<sequence>MPSGIELLGFLTGAACVALLVRQNIWNWPIGIANNLLFIALFFRAGLYADVGLQGFYIAISLYGWWSWGHGGRDHGALRVGRIPAAAALSLTAGVALATAALAWLLRRYTNSTVPVFDSLITALSLAAQFMMTRKWIENWAVWIAANCLSIGLLIYKGLYVTSGLYGVYQVLCVMGLVAWRRTLRGEAPPAGLPATSSAG</sequence>
<organism evidence="11 12">
    <name type="scientific">Geothrix rubra</name>
    <dbReference type="NCBI Taxonomy" id="2927977"/>
    <lineage>
        <taxon>Bacteria</taxon>
        <taxon>Pseudomonadati</taxon>
        <taxon>Acidobacteriota</taxon>
        <taxon>Holophagae</taxon>
        <taxon>Holophagales</taxon>
        <taxon>Holophagaceae</taxon>
        <taxon>Geothrix</taxon>
    </lineage>
</organism>
<evidence type="ECO:0000256" key="10">
    <source>
        <dbReference type="SAM" id="Phobius"/>
    </source>
</evidence>
<dbReference type="NCBIfam" id="TIGR01528">
    <property type="entry name" value="NMN_trans_PnuC"/>
    <property type="match status" value="1"/>
</dbReference>
<keyword evidence="6" id="KW-1003">Cell membrane</keyword>
<dbReference type="PANTHER" id="PTHR36122:SF2">
    <property type="entry name" value="NICOTINAMIDE RIBOSIDE TRANSPORTER PNUC"/>
    <property type="match status" value="1"/>
</dbReference>
<feature type="transmembrane region" description="Helical" evidence="10">
    <location>
        <begin position="7"/>
        <end position="25"/>
    </location>
</feature>
<keyword evidence="12" id="KW-1185">Reference proteome</keyword>
<keyword evidence="5" id="KW-0813">Transport</keyword>
<evidence type="ECO:0000256" key="8">
    <source>
        <dbReference type="ARBA" id="ARBA00022989"/>
    </source>
</evidence>
<protein>
    <recommendedName>
        <fullName evidence="4">Nicotinamide riboside transporter PnuC</fullName>
    </recommendedName>
</protein>
<evidence type="ECO:0000256" key="6">
    <source>
        <dbReference type="ARBA" id="ARBA00022475"/>
    </source>
</evidence>
<comment type="caution">
    <text evidence="11">The sequence shown here is derived from an EMBL/GenBank/DDBJ whole genome shotgun (WGS) entry which is preliminary data.</text>
</comment>
<feature type="transmembrane region" description="Helical" evidence="10">
    <location>
        <begin position="140"/>
        <end position="157"/>
    </location>
</feature>
<dbReference type="EMBL" id="BSDD01000003">
    <property type="protein sequence ID" value="GLH70161.1"/>
    <property type="molecule type" value="Genomic_DNA"/>
</dbReference>
<name>A0ABQ5Q6X4_9BACT</name>
<feature type="transmembrane region" description="Helical" evidence="10">
    <location>
        <begin position="45"/>
        <end position="66"/>
    </location>
</feature>
<keyword evidence="9 10" id="KW-0472">Membrane</keyword>
<evidence type="ECO:0000256" key="9">
    <source>
        <dbReference type="ARBA" id="ARBA00023136"/>
    </source>
</evidence>
<gene>
    <name evidence="11" type="ORF">GETHPA_16940</name>
</gene>
<evidence type="ECO:0000256" key="2">
    <source>
        <dbReference type="ARBA" id="ARBA00004651"/>
    </source>
</evidence>
<comment type="function">
    <text evidence="1">Required for nicotinamide riboside transport across the inner membrane.</text>
</comment>
<comment type="subcellular location">
    <subcellularLocation>
        <location evidence="2">Cell membrane</location>
        <topology evidence="2">Multi-pass membrane protein</topology>
    </subcellularLocation>
</comment>
<feature type="transmembrane region" description="Helical" evidence="10">
    <location>
        <begin position="86"/>
        <end position="106"/>
    </location>
</feature>
<dbReference type="Proteomes" id="UP001165089">
    <property type="component" value="Unassembled WGS sequence"/>
</dbReference>
<evidence type="ECO:0000313" key="11">
    <source>
        <dbReference type="EMBL" id="GLH70161.1"/>
    </source>
</evidence>
<dbReference type="InterPro" id="IPR006419">
    <property type="entry name" value="NMN_transpt_PnuC"/>
</dbReference>
<dbReference type="PANTHER" id="PTHR36122">
    <property type="entry name" value="NICOTINAMIDE RIBOSIDE TRANSPORTER PNUC"/>
    <property type="match status" value="1"/>
</dbReference>
<reference evidence="11 12" key="1">
    <citation type="journal article" date="2023" name="Antonie Van Leeuwenhoek">
        <title>Mesoterricola silvestris gen. nov., sp. nov., Mesoterricola sediminis sp. nov., Geothrix oryzae sp. nov., Geothrix edaphica sp. nov., Geothrix rubra sp. nov., and Geothrix limicola sp. nov., six novel members of Acidobacteriota isolated from soils.</title>
        <authorList>
            <person name="Itoh H."/>
            <person name="Sugisawa Y."/>
            <person name="Mise K."/>
            <person name="Xu Z."/>
            <person name="Kuniyasu M."/>
            <person name="Ushijima N."/>
            <person name="Kawano K."/>
            <person name="Kobayashi E."/>
            <person name="Shiratori Y."/>
            <person name="Masuda Y."/>
            <person name="Senoo K."/>
        </authorList>
    </citation>
    <scope>NUCLEOTIDE SEQUENCE [LARGE SCALE GENOMIC DNA]</scope>
    <source>
        <strain evidence="11 12">Red803</strain>
    </source>
</reference>
<dbReference type="Pfam" id="PF04973">
    <property type="entry name" value="NMN_transporter"/>
    <property type="match status" value="1"/>
</dbReference>
<dbReference type="RefSeq" id="WP_285724614.1">
    <property type="nucleotide sequence ID" value="NZ_BSDD01000003.1"/>
</dbReference>
<evidence type="ECO:0000256" key="1">
    <source>
        <dbReference type="ARBA" id="ARBA00002672"/>
    </source>
</evidence>
<evidence type="ECO:0000256" key="5">
    <source>
        <dbReference type="ARBA" id="ARBA00022448"/>
    </source>
</evidence>
<evidence type="ECO:0000313" key="12">
    <source>
        <dbReference type="Proteomes" id="UP001165089"/>
    </source>
</evidence>
<accession>A0ABQ5Q6X4</accession>
<keyword evidence="8 10" id="KW-1133">Transmembrane helix</keyword>